<sequence>MKPRQRSAGIATLVAVMVLAASPTAAVAPSQVGAGTVGAAADCADVQFFGLKGSGQGGEGGSTAVQMGPEVGSTFTFFTEEMADKGLLVTGTPIRYHAPPVSIESLKDAEKNATAGALALRGALNEAAATDCDDLEFVLSGYSLGAYAVQLALDPGLTAEPALTKQARTRVKAVVLYASPMFDPSDPYAEGDFDPNLHGAAGRKRLPTLPHAATICLADDPVCNFTWDDTAWCRYQPDSRSCAHVRYHTHLATYATWLTGLFPAHEPPVSEPQAPLIVSTSTYQEGVLVYARANYTDVNGDAEGFGFSWQPGTESHPFSSPSYGRVSAGRVDYPFNLACGQPNQKAVDVQMWIYDKGGLKSQPATVHLTCQRGPGR</sequence>
<dbReference type="Gene3D" id="3.40.50.1820">
    <property type="entry name" value="alpha/beta hydrolase"/>
    <property type="match status" value="1"/>
</dbReference>
<evidence type="ECO:0000313" key="6">
    <source>
        <dbReference type="EMBL" id="MDI6105032.1"/>
    </source>
</evidence>
<evidence type="ECO:0000256" key="2">
    <source>
        <dbReference type="ARBA" id="ARBA00022487"/>
    </source>
</evidence>
<evidence type="ECO:0000256" key="1">
    <source>
        <dbReference type="ARBA" id="ARBA00007534"/>
    </source>
</evidence>
<protein>
    <submittedName>
        <fullName evidence="6">Cutinase family protein</fullName>
    </submittedName>
</protein>
<dbReference type="InterPro" id="IPR000675">
    <property type="entry name" value="Cutinase/axe"/>
</dbReference>
<organism evidence="6 7">
    <name type="scientific">Actinoplanes sandaracinus</name>
    <dbReference type="NCBI Taxonomy" id="3045177"/>
    <lineage>
        <taxon>Bacteria</taxon>
        <taxon>Bacillati</taxon>
        <taxon>Actinomycetota</taxon>
        <taxon>Actinomycetes</taxon>
        <taxon>Micromonosporales</taxon>
        <taxon>Micromonosporaceae</taxon>
        <taxon>Actinoplanes</taxon>
    </lineage>
</organism>
<evidence type="ECO:0000313" key="7">
    <source>
        <dbReference type="Proteomes" id="UP001241758"/>
    </source>
</evidence>
<dbReference type="Pfam" id="PF01083">
    <property type="entry name" value="Cutinase"/>
    <property type="match status" value="1"/>
</dbReference>
<dbReference type="Proteomes" id="UP001241758">
    <property type="component" value="Unassembled WGS sequence"/>
</dbReference>
<comment type="similarity">
    <text evidence="1">Belongs to the cutinase family.</text>
</comment>
<feature type="chain" id="PRO_5045722713" evidence="5">
    <location>
        <begin position="28"/>
        <end position="376"/>
    </location>
</feature>
<keyword evidence="5" id="KW-0732">Signal</keyword>
<dbReference type="PANTHER" id="PTHR33630:SF9">
    <property type="entry name" value="CUTINASE 4"/>
    <property type="match status" value="1"/>
</dbReference>
<accession>A0ABT6WZ47</accession>
<dbReference type="PANTHER" id="PTHR33630">
    <property type="entry name" value="CUTINASE RV1984C-RELATED-RELATED"/>
    <property type="match status" value="1"/>
</dbReference>
<keyword evidence="4" id="KW-1015">Disulfide bond</keyword>
<dbReference type="RefSeq" id="WP_282766497.1">
    <property type="nucleotide sequence ID" value="NZ_JASCTH010000040.1"/>
</dbReference>
<name>A0ABT6WZ47_9ACTN</name>
<dbReference type="InterPro" id="IPR029058">
    <property type="entry name" value="AB_hydrolase_fold"/>
</dbReference>
<comment type="caution">
    <text evidence="6">The sequence shown here is derived from an EMBL/GenBank/DDBJ whole genome shotgun (WGS) entry which is preliminary data.</text>
</comment>
<keyword evidence="7" id="KW-1185">Reference proteome</keyword>
<evidence type="ECO:0000256" key="3">
    <source>
        <dbReference type="ARBA" id="ARBA00022801"/>
    </source>
</evidence>
<dbReference type="EMBL" id="JASCTH010000040">
    <property type="protein sequence ID" value="MDI6105032.1"/>
    <property type="molecule type" value="Genomic_DNA"/>
</dbReference>
<evidence type="ECO:0000256" key="5">
    <source>
        <dbReference type="SAM" id="SignalP"/>
    </source>
</evidence>
<dbReference type="SMART" id="SM01110">
    <property type="entry name" value="Cutinase"/>
    <property type="match status" value="1"/>
</dbReference>
<dbReference type="SUPFAM" id="SSF53474">
    <property type="entry name" value="alpha/beta-Hydrolases"/>
    <property type="match status" value="1"/>
</dbReference>
<reference evidence="6 7" key="1">
    <citation type="submission" date="2023-05" db="EMBL/GenBank/DDBJ databases">
        <title>Actinoplanes sp. NEAU-A12 genome sequencing.</title>
        <authorList>
            <person name="Wang Z.-S."/>
        </authorList>
    </citation>
    <scope>NUCLEOTIDE SEQUENCE [LARGE SCALE GENOMIC DNA]</scope>
    <source>
        <strain evidence="6 7">NEAU-A12</strain>
    </source>
</reference>
<gene>
    <name evidence="6" type="ORF">QLQ12_41250</name>
</gene>
<proteinExistence type="inferred from homology"/>
<keyword evidence="2" id="KW-0719">Serine esterase</keyword>
<keyword evidence="3" id="KW-0378">Hydrolase</keyword>
<evidence type="ECO:0000256" key="4">
    <source>
        <dbReference type="ARBA" id="ARBA00023157"/>
    </source>
</evidence>
<feature type="signal peptide" evidence="5">
    <location>
        <begin position="1"/>
        <end position="27"/>
    </location>
</feature>